<organism evidence="2 3">
    <name type="scientific">Triparma laevis f. inornata</name>
    <dbReference type="NCBI Taxonomy" id="1714386"/>
    <lineage>
        <taxon>Eukaryota</taxon>
        <taxon>Sar</taxon>
        <taxon>Stramenopiles</taxon>
        <taxon>Ochrophyta</taxon>
        <taxon>Bolidophyceae</taxon>
        <taxon>Parmales</taxon>
        <taxon>Triparmaceae</taxon>
        <taxon>Triparma</taxon>
    </lineage>
</organism>
<dbReference type="Gene3D" id="3.80.10.10">
    <property type="entry name" value="Ribonuclease Inhibitor"/>
    <property type="match status" value="1"/>
</dbReference>
<gene>
    <name evidence="2" type="ORF">TL16_g12326</name>
</gene>
<evidence type="ECO:0000313" key="2">
    <source>
        <dbReference type="EMBL" id="GMH92373.1"/>
    </source>
</evidence>
<comment type="caution">
    <text evidence="2">The sequence shown here is derived from an EMBL/GenBank/DDBJ whole genome shotgun (WGS) entry which is preliminary data.</text>
</comment>
<name>A0A9W7EUN3_9STRA</name>
<dbReference type="AlphaFoldDB" id="A0A9W7EUN3"/>
<evidence type="ECO:0000313" key="3">
    <source>
        <dbReference type="Proteomes" id="UP001162640"/>
    </source>
</evidence>
<evidence type="ECO:0000256" key="1">
    <source>
        <dbReference type="SAM" id="MobiDB-lite"/>
    </source>
</evidence>
<accession>A0A9W7EUN3</accession>
<protein>
    <submittedName>
        <fullName evidence="2">Uncharacterized protein</fullName>
    </submittedName>
</protein>
<proteinExistence type="predicted"/>
<dbReference type="InterPro" id="IPR032675">
    <property type="entry name" value="LRR_dom_sf"/>
</dbReference>
<reference evidence="3" key="1">
    <citation type="journal article" date="2023" name="Commun. Biol.">
        <title>Genome analysis of Parmales, the sister group of diatoms, reveals the evolutionary specialization of diatoms from phago-mixotrophs to photoautotrophs.</title>
        <authorList>
            <person name="Ban H."/>
            <person name="Sato S."/>
            <person name="Yoshikawa S."/>
            <person name="Yamada K."/>
            <person name="Nakamura Y."/>
            <person name="Ichinomiya M."/>
            <person name="Sato N."/>
            <person name="Blanc-Mathieu R."/>
            <person name="Endo H."/>
            <person name="Kuwata A."/>
            <person name="Ogata H."/>
        </authorList>
    </citation>
    <scope>NUCLEOTIDE SEQUENCE [LARGE SCALE GENOMIC DNA]</scope>
</reference>
<dbReference type="SUPFAM" id="SSF52075">
    <property type="entry name" value="Outer arm dynein light chain 1"/>
    <property type="match status" value="1"/>
</dbReference>
<dbReference type="EMBL" id="BLQM01000493">
    <property type="protein sequence ID" value="GMH92373.1"/>
    <property type="molecule type" value="Genomic_DNA"/>
</dbReference>
<sequence>MRIAKPNLIYSLTHQPLRTTLILSLTNQKIEHLNTGLSESTNVTTLVLSNNNLQRIGKDELYDYCPSLYNLNLSQNSLITLDGVCEYKCFGELNISRNELSLEELNKLELTHILVLNVKNNNKIPGSNSNNNNINSIIEYRKSILKTCQNVWVIDNNYVGRKEREEGGVKVINSSIMNSPLPPPTSPSFKFLKEILPSHPTKNPDSVNNHRLLHLLEYYEDYVKGFNESVRGQVHKPQQSPKPLPHISVLQNLESLKIRIDVLTLLSTHITFTIPVVVLKGAMQVLMIDENIGERVIHDLSTLPNYVLTTIIYILRQEIESEIEKKVLDFEKGDLRLLLKSIPRVCVKYGGRTEKEKYDSGESVRCRHAVRLCQRSPYCPIVSATKQANPDLERMYKQMTPLFEAAGFGQDDLSLGQEDELEFKPGKDVPSRPYRR</sequence>
<feature type="region of interest" description="Disordered" evidence="1">
    <location>
        <begin position="414"/>
        <end position="436"/>
    </location>
</feature>
<dbReference type="Proteomes" id="UP001162640">
    <property type="component" value="Unassembled WGS sequence"/>
</dbReference>